<evidence type="ECO:0000313" key="1">
    <source>
        <dbReference type="EMBL" id="TWT81111.1"/>
    </source>
</evidence>
<dbReference type="PANTHER" id="PTHR12277:SF64">
    <property type="entry name" value="SUPERFAMILY HYDROLASE, PUTATIVE (AFU_ORTHOLOGUE AFUA_3G01760)-RELATED"/>
    <property type="match status" value="1"/>
</dbReference>
<dbReference type="GO" id="GO:0008474">
    <property type="term" value="F:palmitoyl-(protein) hydrolase activity"/>
    <property type="evidence" value="ECO:0007669"/>
    <property type="project" value="TreeGrafter"/>
</dbReference>
<comment type="caution">
    <text evidence="1">The sequence shown here is derived from an EMBL/GenBank/DDBJ whole genome shotgun (WGS) entry which is preliminary data.</text>
</comment>
<dbReference type="InterPro" id="IPR029058">
    <property type="entry name" value="AB_hydrolase_fold"/>
</dbReference>
<dbReference type="SUPFAM" id="SSF53474">
    <property type="entry name" value="alpha/beta-Hydrolases"/>
    <property type="match status" value="1"/>
</dbReference>
<proteinExistence type="predicted"/>
<keyword evidence="1" id="KW-0378">Hydrolase</keyword>
<name>A0A5C5Z2N3_9BACT</name>
<dbReference type="GO" id="GO:0016020">
    <property type="term" value="C:membrane"/>
    <property type="evidence" value="ECO:0007669"/>
    <property type="project" value="TreeGrafter"/>
</dbReference>
<dbReference type="Proteomes" id="UP000315010">
    <property type="component" value="Unassembled WGS sequence"/>
</dbReference>
<gene>
    <name evidence="1" type="ORF">CA13_25580</name>
</gene>
<reference evidence="1 2" key="1">
    <citation type="submission" date="2019-02" db="EMBL/GenBank/DDBJ databases">
        <title>Deep-cultivation of Planctomycetes and their phenomic and genomic characterization uncovers novel biology.</title>
        <authorList>
            <person name="Wiegand S."/>
            <person name="Jogler M."/>
            <person name="Boedeker C."/>
            <person name="Pinto D."/>
            <person name="Vollmers J."/>
            <person name="Rivas-Marin E."/>
            <person name="Kohn T."/>
            <person name="Peeters S.H."/>
            <person name="Heuer A."/>
            <person name="Rast P."/>
            <person name="Oberbeckmann S."/>
            <person name="Bunk B."/>
            <person name="Jeske O."/>
            <person name="Meyerdierks A."/>
            <person name="Storesund J.E."/>
            <person name="Kallscheuer N."/>
            <person name="Luecker S."/>
            <person name="Lage O.M."/>
            <person name="Pohl T."/>
            <person name="Merkel B.J."/>
            <person name="Hornburger P."/>
            <person name="Mueller R.-W."/>
            <person name="Bruemmer F."/>
            <person name="Labrenz M."/>
            <person name="Spormann A.M."/>
            <person name="Op Den Camp H."/>
            <person name="Overmann J."/>
            <person name="Amann R."/>
            <person name="Jetten M.S.M."/>
            <person name="Mascher T."/>
            <person name="Medema M.H."/>
            <person name="Devos D.P."/>
            <person name="Kaster A.-K."/>
            <person name="Ovreas L."/>
            <person name="Rohde M."/>
            <person name="Galperin M.Y."/>
            <person name="Jogler C."/>
        </authorList>
    </citation>
    <scope>NUCLEOTIDE SEQUENCE [LARGE SCALE GENOMIC DNA]</scope>
    <source>
        <strain evidence="1 2">CA13</strain>
    </source>
</reference>
<dbReference type="EMBL" id="SJPJ01000001">
    <property type="protein sequence ID" value="TWT81111.1"/>
    <property type="molecule type" value="Genomic_DNA"/>
</dbReference>
<dbReference type="AlphaFoldDB" id="A0A5C5Z2N3"/>
<keyword evidence="2" id="KW-1185">Reference proteome</keyword>
<organism evidence="1 2">
    <name type="scientific">Novipirellula herctigrandis</name>
    <dbReference type="NCBI Taxonomy" id="2527986"/>
    <lineage>
        <taxon>Bacteria</taxon>
        <taxon>Pseudomonadati</taxon>
        <taxon>Planctomycetota</taxon>
        <taxon>Planctomycetia</taxon>
        <taxon>Pirellulales</taxon>
        <taxon>Pirellulaceae</taxon>
        <taxon>Novipirellula</taxon>
    </lineage>
</organism>
<evidence type="ECO:0000313" key="2">
    <source>
        <dbReference type="Proteomes" id="UP000315010"/>
    </source>
</evidence>
<sequence>MPRRPIHRFRSYLLDRLVLRPSRDPLDCGIQRRVMMTSKQGPLETFFRQSDPTRERPDLLVLKFPGTAGRAERATAFPTEYLSPAQNVHLWTWNPPGYGRSAGRATLRGIAKAALEFHRQVTEKYAEEQGEGVPPIWLSGNSLGCVTALHVAAASDQKAYGLLLRNPPPIDLVVRRIAKNYPLGALVNPVTDQLTPAMNAIHTAEKVTGPGLFLQSERDTLVPPAMQQLIRNVYAGPQRMVELRGLSHDGLIDEEHQASVREAVEWLWKRTRVTGQCHSRSGA</sequence>
<dbReference type="Gene3D" id="3.40.50.1820">
    <property type="entry name" value="alpha/beta hydrolase"/>
    <property type="match status" value="1"/>
</dbReference>
<accession>A0A5C5Z2N3</accession>
<dbReference type="RefSeq" id="WP_146396741.1">
    <property type="nucleotide sequence ID" value="NZ_SJPJ01000001.1"/>
</dbReference>
<dbReference type="OrthoDB" id="266072at2"/>
<protein>
    <submittedName>
        <fullName evidence="1">Alpha/beta hydrolase family protein</fullName>
    </submittedName>
</protein>
<dbReference type="PANTHER" id="PTHR12277">
    <property type="entry name" value="ALPHA/BETA HYDROLASE DOMAIN-CONTAINING PROTEIN"/>
    <property type="match status" value="1"/>
</dbReference>